<dbReference type="SMART" id="SM00090">
    <property type="entry name" value="RIO"/>
    <property type="match status" value="1"/>
</dbReference>
<evidence type="ECO:0000256" key="5">
    <source>
        <dbReference type="ARBA" id="ARBA00022723"/>
    </source>
</evidence>
<gene>
    <name evidence="14" type="ORF">GCM10022256_17850</name>
</gene>
<keyword evidence="4" id="KW-0808">Transferase</keyword>
<dbReference type="EC" id="2.7.11.1" evidence="2"/>
<dbReference type="InterPro" id="IPR018934">
    <property type="entry name" value="RIO_dom"/>
</dbReference>
<comment type="catalytic activity">
    <reaction evidence="11">
        <text>L-seryl-[protein] + ATP = O-phospho-L-seryl-[protein] + ADP + H(+)</text>
        <dbReference type="Rhea" id="RHEA:17989"/>
        <dbReference type="Rhea" id="RHEA-COMP:9863"/>
        <dbReference type="Rhea" id="RHEA-COMP:11604"/>
        <dbReference type="ChEBI" id="CHEBI:15378"/>
        <dbReference type="ChEBI" id="CHEBI:29999"/>
        <dbReference type="ChEBI" id="CHEBI:30616"/>
        <dbReference type="ChEBI" id="CHEBI:83421"/>
        <dbReference type="ChEBI" id="CHEBI:456216"/>
        <dbReference type="EC" id="2.7.11.1"/>
    </reaction>
</comment>
<evidence type="ECO:0000256" key="7">
    <source>
        <dbReference type="ARBA" id="ARBA00022777"/>
    </source>
</evidence>
<dbReference type="Gene3D" id="3.30.200.20">
    <property type="entry name" value="Phosphorylase Kinase, domain 1"/>
    <property type="match status" value="1"/>
</dbReference>
<evidence type="ECO:0000256" key="8">
    <source>
        <dbReference type="ARBA" id="ARBA00022840"/>
    </source>
</evidence>
<evidence type="ECO:0000256" key="6">
    <source>
        <dbReference type="ARBA" id="ARBA00022741"/>
    </source>
</evidence>
<dbReference type="Pfam" id="PF01163">
    <property type="entry name" value="RIO1"/>
    <property type="match status" value="1"/>
</dbReference>
<evidence type="ECO:0000256" key="9">
    <source>
        <dbReference type="ARBA" id="ARBA00022842"/>
    </source>
</evidence>
<dbReference type="SUPFAM" id="SSF56112">
    <property type="entry name" value="Protein kinase-like (PK-like)"/>
    <property type="match status" value="1"/>
</dbReference>
<dbReference type="RefSeq" id="WP_344795160.1">
    <property type="nucleotide sequence ID" value="NZ_BAABAU010000001.1"/>
</dbReference>
<keyword evidence="9" id="KW-0460">Magnesium</keyword>
<evidence type="ECO:0000256" key="10">
    <source>
        <dbReference type="ARBA" id="ARBA00047899"/>
    </source>
</evidence>
<feature type="region of interest" description="Disordered" evidence="12">
    <location>
        <begin position="104"/>
        <end position="125"/>
    </location>
</feature>
<proteinExistence type="inferred from homology"/>
<feature type="compositionally biased region" description="Basic and acidic residues" evidence="12">
    <location>
        <begin position="104"/>
        <end position="121"/>
    </location>
</feature>
<feature type="region of interest" description="Disordered" evidence="12">
    <location>
        <begin position="19"/>
        <end position="39"/>
    </location>
</feature>
<evidence type="ECO:0000256" key="11">
    <source>
        <dbReference type="ARBA" id="ARBA00048679"/>
    </source>
</evidence>
<dbReference type="Proteomes" id="UP001501594">
    <property type="component" value="Unassembled WGS sequence"/>
</dbReference>
<sequence length="280" mass="30503">MTFSDDFVIPTFSAVDPDGDQRWSTWPATTPTERGPRPFPSWIVTSAAAIDTELGIVKSGKEADVFLIERAVPADVVLTDGSAGSCVLAAKRYRSAETSDFHRGAQYREGRRTRNTRDGRAMARGSSHGRAVQAGLWAWAEFEALGRMFERGVAVPYPVQISGTEILMEFIGEGATAAPRLAQATEDGEALAPLFEQVHEILLGFARAGYAHGDLSPYNLLVHGERVVAIDVPQLVDVVSNPNGVALLERDCTNIAEWFARRGLVRDVEELLAECLAEVF</sequence>
<organism evidence="14 15">
    <name type="scientific">Frondihabitans peucedani</name>
    <dbReference type="NCBI Taxonomy" id="598626"/>
    <lineage>
        <taxon>Bacteria</taxon>
        <taxon>Bacillati</taxon>
        <taxon>Actinomycetota</taxon>
        <taxon>Actinomycetes</taxon>
        <taxon>Micrococcales</taxon>
        <taxon>Microbacteriaceae</taxon>
        <taxon>Frondihabitans</taxon>
    </lineage>
</organism>
<keyword evidence="15" id="KW-1185">Reference proteome</keyword>
<keyword evidence="7" id="KW-0418">Kinase</keyword>
<comment type="caution">
    <text evidence="14">The sequence shown here is derived from an EMBL/GenBank/DDBJ whole genome shotgun (WGS) entry which is preliminary data.</text>
</comment>
<dbReference type="Gene3D" id="1.10.510.10">
    <property type="entry name" value="Transferase(Phosphotransferase) domain 1"/>
    <property type="match status" value="1"/>
</dbReference>
<keyword evidence="5" id="KW-0479">Metal-binding</keyword>
<protein>
    <recommendedName>
        <fullName evidence="2">non-specific serine/threonine protein kinase</fullName>
        <ecNumber evidence="2">2.7.11.1</ecNumber>
    </recommendedName>
</protein>
<evidence type="ECO:0000259" key="13">
    <source>
        <dbReference type="SMART" id="SM00090"/>
    </source>
</evidence>
<evidence type="ECO:0000256" key="3">
    <source>
        <dbReference type="ARBA" id="ARBA00022527"/>
    </source>
</evidence>
<evidence type="ECO:0000313" key="15">
    <source>
        <dbReference type="Proteomes" id="UP001501594"/>
    </source>
</evidence>
<keyword evidence="3" id="KW-0723">Serine/threonine-protein kinase</keyword>
<name>A0ABP8E1V7_9MICO</name>
<feature type="compositionally biased region" description="Polar residues" evidence="12">
    <location>
        <begin position="22"/>
        <end position="32"/>
    </location>
</feature>
<dbReference type="InterPro" id="IPR000687">
    <property type="entry name" value="RIO_kinase"/>
</dbReference>
<keyword evidence="6" id="KW-0547">Nucleotide-binding</keyword>
<evidence type="ECO:0000256" key="12">
    <source>
        <dbReference type="SAM" id="MobiDB-lite"/>
    </source>
</evidence>
<keyword evidence="8" id="KW-0067">ATP-binding</keyword>
<feature type="domain" description="RIO kinase" evidence="13">
    <location>
        <begin position="39"/>
        <end position="278"/>
    </location>
</feature>
<reference evidence="15" key="1">
    <citation type="journal article" date="2019" name="Int. J. Syst. Evol. Microbiol.">
        <title>The Global Catalogue of Microorganisms (GCM) 10K type strain sequencing project: providing services to taxonomists for standard genome sequencing and annotation.</title>
        <authorList>
            <consortium name="The Broad Institute Genomics Platform"/>
            <consortium name="The Broad Institute Genome Sequencing Center for Infectious Disease"/>
            <person name="Wu L."/>
            <person name="Ma J."/>
        </authorList>
    </citation>
    <scope>NUCLEOTIDE SEQUENCE [LARGE SCALE GENOMIC DNA]</scope>
    <source>
        <strain evidence="15">JCM 17442</strain>
    </source>
</reference>
<evidence type="ECO:0000256" key="1">
    <source>
        <dbReference type="ARBA" id="ARBA00009196"/>
    </source>
</evidence>
<comment type="similarity">
    <text evidence="1">Belongs to the protein kinase superfamily. RIO-type Ser/Thr kinase family.</text>
</comment>
<evidence type="ECO:0000313" key="14">
    <source>
        <dbReference type="EMBL" id="GAA4266173.1"/>
    </source>
</evidence>
<dbReference type="EMBL" id="BAABAU010000001">
    <property type="protein sequence ID" value="GAA4266173.1"/>
    <property type="molecule type" value="Genomic_DNA"/>
</dbReference>
<dbReference type="InterPro" id="IPR051272">
    <property type="entry name" value="RIO-type_Ser/Thr_kinase"/>
</dbReference>
<dbReference type="InterPro" id="IPR011009">
    <property type="entry name" value="Kinase-like_dom_sf"/>
</dbReference>
<accession>A0ABP8E1V7</accession>
<comment type="catalytic activity">
    <reaction evidence="10">
        <text>L-threonyl-[protein] + ATP = O-phospho-L-threonyl-[protein] + ADP + H(+)</text>
        <dbReference type="Rhea" id="RHEA:46608"/>
        <dbReference type="Rhea" id="RHEA-COMP:11060"/>
        <dbReference type="Rhea" id="RHEA-COMP:11605"/>
        <dbReference type="ChEBI" id="CHEBI:15378"/>
        <dbReference type="ChEBI" id="CHEBI:30013"/>
        <dbReference type="ChEBI" id="CHEBI:30616"/>
        <dbReference type="ChEBI" id="CHEBI:61977"/>
        <dbReference type="ChEBI" id="CHEBI:456216"/>
        <dbReference type="EC" id="2.7.11.1"/>
    </reaction>
</comment>
<evidence type="ECO:0000256" key="2">
    <source>
        <dbReference type="ARBA" id="ARBA00012513"/>
    </source>
</evidence>
<evidence type="ECO:0000256" key="4">
    <source>
        <dbReference type="ARBA" id="ARBA00022679"/>
    </source>
</evidence>
<dbReference type="PANTHER" id="PTHR45723">
    <property type="entry name" value="SERINE/THREONINE-PROTEIN KINASE RIO1"/>
    <property type="match status" value="1"/>
</dbReference>